<keyword evidence="4 5" id="KW-0443">Lipid metabolism</keyword>
<dbReference type="Pfam" id="PF00387">
    <property type="entry name" value="PI-PLC-Y"/>
    <property type="match status" value="1"/>
</dbReference>
<dbReference type="PRINTS" id="PR00390">
    <property type="entry name" value="PHPHLIPASEC"/>
</dbReference>
<dbReference type="PROSITE" id="PS50007">
    <property type="entry name" value="PIPLC_X_DOMAIN"/>
    <property type="match status" value="1"/>
</dbReference>
<dbReference type="PROSITE" id="PS50008">
    <property type="entry name" value="PIPLC_Y_DOMAIN"/>
    <property type="match status" value="1"/>
</dbReference>
<evidence type="ECO:0000313" key="7">
    <source>
        <dbReference type="EMBL" id="KAK9759566.1"/>
    </source>
</evidence>
<dbReference type="SMART" id="SM00148">
    <property type="entry name" value="PLCXc"/>
    <property type="match status" value="1"/>
</dbReference>
<evidence type="ECO:0000256" key="5">
    <source>
        <dbReference type="RuleBase" id="RU361133"/>
    </source>
</evidence>
<feature type="domain" description="PI-PLC Y-box" evidence="6">
    <location>
        <begin position="349"/>
        <end position="463"/>
    </location>
</feature>
<dbReference type="InterPro" id="IPR001711">
    <property type="entry name" value="PLipase_C_Pinositol-sp_Y"/>
</dbReference>
<dbReference type="PANTHER" id="PTHR10336">
    <property type="entry name" value="PHOSPHOINOSITIDE-SPECIFIC PHOSPHOLIPASE C FAMILY PROTEIN"/>
    <property type="match status" value="1"/>
</dbReference>
<dbReference type="EC" id="3.1.4.11" evidence="1 5"/>
<evidence type="ECO:0000256" key="2">
    <source>
        <dbReference type="ARBA" id="ARBA00022801"/>
    </source>
</evidence>
<dbReference type="SUPFAM" id="SSF47473">
    <property type="entry name" value="EF-hand"/>
    <property type="match status" value="1"/>
</dbReference>
<dbReference type="EMBL" id="JASJQH010003599">
    <property type="protein sequence ID" value="KAK9759566.1"/>
    <property type="molecule type" value="Genomic_DNA"/>
</dbReference>
<dbReference type="InterPro" id="IPR011992">
    <property type="entry name" value="EF-hand-dom_pair"/>
</dbReference>
<dbReference type="InterPro" id="IPR001192">
    <property type="entry name" value="PI-PLC_fam"/>
</dbReference>
<organism evidence="7 8">
    <name type="scientific">Basidiobolus ranarum</name>
    <dbReference type="NCBI Taxonomy" id="34480"/>
    <lineage>
        <taxon>Eukaryota</taxon>
        <taxon>Fungi</taxon>
        <taxon>Fungi incertae sedis</taxon>
        <taxon>Zoopagomycota</taxon>
        <taxon>Entomophthoromycotina</taxon>
        <taxon>Basidiobolomycetes</taxon>
        <taxon>Basidiobolales</taxon>
        <taxon>Basidiobolaceae</taxon>
        <taxon>Basidiobolus</taxon>
    </lineage>
</organism>
<dbReference type="InterPro" id="IPR017946">
    <property type="entry name" value="PLC-like_Pdiesterase_TIM-brl"/>
</dbReference>
<comment type="caution">
    <text evidence="7">The sequence shown here is derived from an EMBL/GenBank/DDBJ whole genome shotgun (WGS) entry which is preliminary data.</text>
</comment>
<evidence type="ECO:0000313" key="8">
    <source>
        <dbReference type="Proteomes" id="UP001479436"/>
    </source>
</evidence>
<proteinExistence type="predicted"/>
<dbReference type="Pfam" id="PF00388">
    <property type="entry name" value="PI-PLC-X"/>
    <property type="match status" value="1"/>
</dbReference>
<dbReference type="Proteomes" id="UP001479436">
    <property type="component" value="Unassembled WGS sequence"/>
</dbReference>
<dbReference type="SMART" id="SM00149">
    <property type="entry name" value="PLCYc"/>
    <property type="match status" value="1"/>
</dbReference>
<dbReference type="CDD" id="cd08558">
    <property type="entry name" value="PI-PLCc_eukaryota"/>
    <property type="match status" value="1"/>
</dbReference>
<protein>
    <recommendedName>
        <fullName evidence="1 5">Phosphoinositide phospholipase C</fullName>
        <ecNumber evidence="1 5">3.1.4.11</ecNumber>
    </recommendedName>
</protein>
<keyword evidence="2 5" id="KW-0378">Hydrolase</keyword>
<evidence type="ECO:0000256" key="4">
    <source>
        <dbReference type="ARBA" id="ARBA00023098"/>
    </source>
</evidence>
<gene>
    <name evidence="7" type="ORF">K7432_017315</name>
</gene>
<sequence length="479" mass="55308">MAGPHVLRERVDAWLRQAWHDANKDKNDSLSLGEITQLCKKLNINCPAESLVRVFNMIDSQNQGFIDFSGFAKIIHLLRHRNDIGELFDSIAKECRPYLTLEEFIYFRVHVQKERLEDAEHIFYKYCEEGSNMMDIKGFLNFLLLSDNLPTRSETTRVYQDMDQPLSHYFIASSHNTYLLGDQVVSESSVEGYIRALQKGCRCVELDCWDGPNNEPIIYHGRTLTSKILFRDAVEAIRKYAFVASPFPLILSFETHCSPLQQEVMAKILLQVLDGLLLLKPLGEQTSQLPTPNQLLYKILIKNKTITPESDEAFSSTSEEDSIDENGYEATVKIEKAVKLRKPKVAKLLSDMVVYCKATHFKFFDLNHLKHDKIISMNESKALKLCQKEMATFIEHNKVQLTRVYPKTMRLNSSNFDPMIHWLSGTQVVALNYQTYDRCMQIYEAMFYNNGGCGYVLKPEYLRIKEMEPPLPELLEVEL</sequence>
<dbReference type="Gene3D" id="3.20.20.190">
    <property type="entry name" value="Phosphatidylinositol (PI) phosphodiesterase"/>
    <property type="match status" value="1"/>
</dbReference>
<reference evidence="7 8" key="1">
    <citation type="submission" date="2023-04" db="EMBL/GenBank/DDBJ databases">
        <title>Genome of Basidiobolus ranarum AG-B5.</title>
        <authorList>
            <person name="Stajich J.E."/>
            <person name="Carter-House D."/>
            <person name="Gryganskyi A."/>
        </authorList>
    </citation>
    <scope>NUCLEOTIDE SEQUENCE [LARGE SCALE GENOMIC DNA]</scope>
    <source>
        <strain evidence="7 8">AG-B5</strain>
    </source>
</reference>
<dbReference type="InterPro" id="IPR000909">
    <property type="entry name" value="PLipase_C_PInositol-sp_X_dom"/>
</dbReference>
<dbReference type="PANTHER" id="PTHR10336:SF36">
    <property type="entry name" value="1-PHOSPHATIDYLINOSITOL 4,5-BISPHOSPHATE PHOSPHODIESTERASE BETA-4"/>
    <property type="match status" value="1"/>
</dbReference>
<evidence type="ECO:0000256" key="1">
    <source>
        <dbReference type="ARBA" id="ARBA00012368"/>
    </source>
</evidence>
<accession>A0ABR2WDJ4</accession>
<evidence type="ECO:0000256" key="3">
    <source>
        <dbReference type="ARBA" id="ARBA00022963"/>
    </source>
</evidence>
<comment type="catalytic activity">
    <reaction evidence="5">
        <text>a 1,2-diacyl-sn-glycero-3-phospho-(1D-myo-inositol-4,5-bisphosphate) + H2O = 1D-myo-inositol 1,4,5-trisphosphate + a 1,2-diacyl-sn-glycerol + H(+)</text>
        <dbReference type="Rhea" id="RHEA:33179"/>
        <dbReference type="ChEBI" id="CHEBI:15377"/>
        <dbReference type="ChEBI" id="CHEBI:15378"/>
        <dbReference type="ChEBI" id="CHEBI:17815"/>
        <dbReference type="ChEBI" id="CHEBI:58456"/>
        <dbReference type="ChEBI" id="CHEBI:203600"/>
        <dbReference type="EC" id="3.1.4.11"/>
    </reaction>
</comment>
<dbReference type="SUPFAM" id="SSF51695">
    <property type="entry name" value="PLC-like phosphodiesterases"/>
    <property type="match status" value="1"/>
</dbReference>
<keyword evidence="3 5" id="KW-0442">Lipid degradation</keyword>
<evidence type="ECO:0000259" key="6">
    <source>
        <dbReference type="PROSITE" id="PS50008"/>
    </source>
</evidence>
<name>A0ABR2WDJ4_9FUNG</name>
<dbReference type="CDD" id="cd15898">
    <property type="entry name" value="EFh_PI-PLC"/>
    <property type="match status" value="1"/>
</dbReference>
<dbReference type="Gene3D" id="1.10.238.10">
    <property type="entry name" value="EF-hand"/>
    <property type="match status" value="2"/>
</dbReference>
<keyword evidence="8" id="KW-1185">Reference proteome</keyword>